<gene>
    <name evidence="3" type="ORF">HSR6_1289</name>
</gene>
<dbReference type="InterPro" id="IPR012340">
    <property type="entry name" value="NA-bd_OB-fold"/>
</dbReference>
<dbReference type="RefSeq" id="WP_070365087.1">
    <property type="nucleotide sequence ID" value="NZ_CP016070.1"/>
</dbReference>
<dbReference type="PROSITE" id="PS50926">
    <property type="entry name" value="TRAM"/>
    <property type="match status" value="1"/>
</dbReference>
<dbReference type="EMBL" id="CP016804">
    <property type="protein sequence ID" value="APE95733.1"/>
    <property type="molecule type" value="Genomic_DNA"/>
</dbReference>
<dbReference type="Proteomes" id="UP000186165">
    <property type="component" value="Chromosome"/>
</dbReference>
<evidence type="ECO:0000259" key="2">
    <source>
        <dbReference type="PROSITE" id="PS50926"/>
    </source>
</evidence>
<feature type="region of interest" description="Disordered" evidence="1">
    <location>
        <begin position="49"/>
        <end position="85"/>
    </location>
</feature>
<reference evidence="4" key="1">
    <citation type="submission" date="2016-08" db="EMBL/GenBank/DDBJ databases">
        <title>Discovery of first anaerobic lithoheterotrophic haloarchae widely represented in hypersaline habitats.</title>
        <authorList>
            <person name="Sorokin D.Y."/>
            <person name="Kublanov I.V."/>
            <person name="Roman P."/>
            <person name="Sinninghe Damste J.S."/>
            <person name="Golyshin P.N."/>
            <person name="Rojo D."/>
            <person name="Ciordia S."/>
            <person name="Mena Md.C."/>
            <person name="Ferrer M."/>
            <person name="Smedile F."/>
            <person name="Messina E."/>
            <person name="La Cono V."/>
            <person name="Yakimov M.M."/>
        </authorList>
    </citation>
    <scope>NUCLEOTIDE SEQUENCE [LARGE SCALE GENOMIC DNA]</scope>
    <source>
        <strain evidence="4">HSR6</strain>
    </source>
</reference>
<dbReference type="Gene3D" id="2.40.50.140">
    <property type="entry name" value="Nucleic acid-binding proteins"/>
    <property type="match status" value="1"/>
</dbReference>
<keyword evidence="4" id="KW-1185">Reference proteome</keyword>
<feature type="domain" description="TRAM" evidence="2">
    <location>
        <begin position="67"/>
        <end position="126"/>
    </location>
</feature>
<organism evidence="3 4">
    <name type="scientific">Halodesulfurarchaeum formicicum</name>
    <dbReference type="NCBI Taxonomy" id="1873524"/>
    <lineage>
        <taxon>Archaea</taxon>
        <taxon>Methanobacteriati</taxon>
        <taxon>Methanobacteriota</taxon>
        <taxon>Stenosarchaea group</taxon>
        <taxon>Halobacteria</taxon>
        <taxon>Halobacteriales</taxon>
        <taxon>Halobacteriaceae</taxon>
        <taxon>Halodesulfurarchaeum</taxon>
    </lineage>
</organism>
<dbReference type="InterPro" id="IPR002792">
    <property type="entry name" value="TRAM_dom"/>
</dbReference>
<evidence type="ECO:0000256" key="1">
    <source>
        <dbReference type="SAM" id="MobiDB-lite"/>
    </source>
</evidence>
<sequence length="137" mass="14537">MSMDDLLAVFSAEIERANGDYVISIPERELEVGELDPDSVYRFAVLGSVSQGPTRSKSSPTERSTPPVDEGDTLEVEIDSKGEEGDGIAYVEGGYVVFVPNTAIGDVVTVEVVSVGPRFARAEPVDGTPSDSDIEAI</sequence>
<dbReference type="Pfam" id="PF01938">
    <property type="entry name" value="TRAM"/>
    <property type="match status" value="1"/>
</dbReference>
<feature type="compositionally biased region" description="Polar residues" evidence="1">
    <location>
        <begin position="49"/>
        <end position="64"/>
    </location>
</feature>
<protein>
    <submittedName>
        <fullName evidence="3">Deoxyribonuclease/TRAM domain-containing protein</fullName>
    </submittedName>
</protein>
<proteinExistence type="predicted"/>
<dbReference type="KEGG" id="hhsr:HSR6_1289"/>
<dbReference type="SUPFAM" id="SSF50249">
    <property type="entry name" value="Nucleic acid-binding proteins"/>
    <property type="match status" value="1"/>
</dbReference>
<evidence type="ECO:0000313" key="4">
    <source>
        <dbReference type="Proteomes" id="UP000186165"/>
    </source>
</evidence>
<accession>A0A1J1ACX3</accession>
<dbReference type="GeneID" id="30417819"/>
<name>A0A1J1ACX3_9EURY</name>
<dbReference type="OrthoDB" id="28569at2157"/>
<dbReference type="AlphaFoldDB" id="A0A1J1ACX3"/>
<evidence type="ECO:0000313" key="3">
    <source>
        <dbReference type="EMBL" id="APE95733.1"/>
    </source>
</evidence>